<proteinExistence type="predicted"/>
<feature type="region of interest" description="Disordered" evidence="1">
    <location>
        <begin position="479"/>
        <end position="517"/>
    </location>
</feature>
<dbReference type="GeneID" id="90073601"/>
<feature type="compositionally biased region" description="Acidic residues" evidence="1">
    <location>
        <begin position="182"/>
        <end position="192"/>
    </location>
</feature>
<feature type="compositionally biased region" description="Basic residues" evidence="1">
    <location>
        <begin position="106"/>
        <end position="129"/>
    </location>
</feature>
<feature type="compositionally biased region" description="Polar residues" evidence="1">
    <location>
        <begin position="448"/>
        <end position="460"/>
    </location>
</feature>
<feature type="compositionally biased region" description="Polar residues" evidence="1">
    <location>
        <begin position="138"/>
        <end position="148"/>
    </location>
</feature>
<evidence type="ECO:0000313" key="3">
    <source>
        <dbReference type="Proteomes" id="UP001360560"/>
    </source>
</evidence>
<dbReference type="Proteomes" id="UP001360560">
    <property type="component" value="Unassembled WGS sequence"/>
</dbReference>
<feature type="compositionally biased region" description="Basic residues" evidence="1">
    <location>
        <begin position="70"/>
        <end position="88"/>
    </location>
</feature>
<keyword evidence="3" id="KW-1185">Reference proteome</keyword>
<reference evidence="2 3" key="1">
    <citation type="journal article" date="2023" name="Elife">
        <title>Identification of key yeast species and microbe-microbe interactions impacting larval growth of Drosophila in the wild.</title>
        <authorList>
            <person name="Mure A."/>
            <person name="Sugiura Y."/>
            <person name="Maeda R."/>
            <person name="Honda K."/>
            <person name="Sakurai N."/>
            <person name="Takahashi Y."/>
            <person name="Watada M."/>
            <person name="Katoh T."/>
            <person name="Gotoh A."/>
            <person name="Gotoh Y."/>
            <person name="Taniguchi I."/>
            <person name="Nakamura K."/>
            <person name="Hayashi T."/>
            <person name="Katayama T."/>
            <person name="Uemura T."/>
            <person name="Hattori Y."/>
        </authorList>
    </citation>
    <scope>NUCLEOTIDE SEQUENCE [LARGE SCALE GENOMIC DNA]</scope>
    <source>
        <strain evidence="2 3">SC-9</strain>
    </source>
</reference>
<accession>A0AAV5QLG7</accession>
<gene>
    <name evidence="2" type="ORF">DASC09_029470</name>
</gene>
<dbReference type="RefSeq" id="XP_064852622.1">
    <property type="nucleotide sequence ID" value="XM_064996550.1"/>
</dbReference>
<dbReference type="EMBL" id="BTFZ01000010">
    <property type="protein sequence ID" value="GMM35622.1"/>
    <property type="molecule type" value="Genomic_DNA"/>
</dbReference>
<feature type="region of interest" description="Disordered" evidence="1">
    <location>
        <begin position="337"/>
        <end position="460"/>
    </location>
</feature>
<feature type="compositionally biased region" description="Polar residues" evidence="1">
    <location>
        <begin position="430"/>
        <end position="440"/>
    </location>
</feature>
<feature type="compositionally biased region" description="Polar residues" evidence="1">
    <location>
        <begin position="494"/>
        <end position="512"/>
    </location>
</feature>
<feature type="region of interest" description="Disordered" evidence="1">
    <location>
        <begin position="62"/>
        <end position="149"/>
    </location>
</feature>
<feature type="compositionally biased region" description="Polar residues" evidence="1">
    <location>
        <begin position="253"/>
        <end position="266"/>
    </location>
</feature>
<protein>
    <submittedName>
        <fullName evidence="2">Uncharacterized protein</fullName>
    </submittedName>
</protein>
<dbReference type="AlphaFoldDB" id="A0AAV5QLG7"/>
<evidence type="ECO:0000256" key="1">
    <source>
        <dbReference type="SAM" id="MobiDB-lite"/>
    </source>
</evidence>
<name>A0AAV5QLG7_9ASCO</name>
<feature type="region of interest" description="Disordered" evidence="1">
    <location>
        <begin position="182"/>
        <end position="297"/>
    </location>
</feature>
<organism evidence="2 3">
    <name type="scientific">Saccharomycopsis crataegensis</name>
    <dbReference type="NCBI Taxonomy" id="43959"/>
    <lineage>
        <taxon>Eukaryota</taxon>
        <taxon>Fungi</taxon>
        <taxon>Dikarya</taxon>
        <taxon>Ascomycota</taxon>
        <taxon>Saccharomycotina</taxon>
        <taxon>Saccharomycetes</taxon>
        <taxon>Saccharomycopsidaceae</taxon>
        <taxon>Saccharomycopsis</taxon>
    </lineage>
</organism>
<evidence type="ECO:0000313" key="2">
    <source>
        <dbReference type="EMBL" id="GMM35622.1"/>
    </source>
</evidence>
<feature type="compositionally biased region" description="Basic and acidic residues" evidence="1">
    <location>
        <begin position="269"/>
        <end position="283"/>
    </location>
</feature>
<feature type="compositionally biased region" description="Basic residues" evidence="1">
    <location>
        <begin position="284"/>
        <end position="296"/>
    </location>
</feature>
<comment type="caution">
    <text evidence="2">The sequence shown here is derived from an EMBL/GenBank/DDBJ whole genome shotgun (WGS) entry which is preliminary data.</text>
</comment>
<sequence length="587" mass="65347">MISSFEASLKHLQDLKSPVKHNGFTSNAFSDGFEMVPINLTALDKTSLYMGDKKIYMNIRKRTYKDGVHPKAKKKPSNNKNKRGKANKPRSVAPDQESDSDQPVAKHNKNNGRAKPSKTTGNRRNHWTKNRPAVGEQGSDSEQLTQRPSAKKIIDIDGIANMKVLPVDDQGKPIQLVYIDSQSEDESSDDYEDAAHNTRAKSNANRYGMDSKMSSQESESDTSSRRSYIASDSISKTSDDDMEIPDSRKGNRNMASSKFLSATTQANKRRADEAFERSPIRKEIQKKKKEKPRLGKSLRDILKEKSILLQDEPIEKKARTRQDKDAALIDSLLSDQVSDTDLPSPKRNFRTPSPVKLSVSSLKGKLNKDSDTVPVKTPKNKAPAPRWSKPGRNTSPIKYGSADSKIGGAKSIHNTAQEAKPSTKPRPQKLASNNISNRDTNGIKVNKPISSSVLHDTSNSVSVKNTISDKSVLKNGVEKLTSPSQGDLHDSQRLTKPSNGYSQKIKQSPQTESSSSVSILLKDNPDLLVQAYEIYKDTIIDLIEVQKCATNRNGHRGDDYFAKLNSFTKKMDRAKKMVEMEKHRLSE</sequence>